<dbReference type="Gene3D" id="3.30.420.10">
    <property type="entry name" value="Ribonuclease H-like superfamily/Ribonuclease H"/>
    <property type="match status" value="1"/>
</dbReference>
<dbReference type="OMA" id="RSHIGAY"/>
<evidence type="ECO:0000259" key="2">
    <source>
        <dbReference type="Pfam" id="PF13456"/>
    </source>
</evidence>
<dbReference type="PANTHER" id="PTHR47074:SF48">
    <property type="entry name" value="POLYNUCLEOTIDYL TRANSFERASE, RIBONUCLEASE H-LIKE SUPERFAMILY PROTEIN"/>
    <property type="match status" value="1"/>
</dbReference>
<feature type="compositionally biased region" description="Polar residues" evidence="1">
    <location>
        <begin position="42"/>
        <end position="58"/>
    </location>
</feature>
<dbReference type="InterPro" id="IPR012337">
    <property type="entry name" value="RNaseH-like_sf"/>
</dbReference>
<proteinExistence type="predicted"/>
<dbReference type="InterPro" id="IPR002156">
    <property type="entry name" value="RNaseH_domain"/>
</dbReference>
<keyword evidence="4" id="KW-1185">Reference proteome</keyword>
<dbReference type="Gramene" id="evm.model.01.2226">
    <property type="protein sequence ID" value="cds.evm.model.01.2226"/>
    <property type="gene ID" value="evm.TU.01.2226"/>
</dbReference>
<reference evidence="3" key="2">
    <citation type="submission" date="2021-03" db="UniProtKB">
        <authorList>
            <consortium name="EnsemblPlants"/>
        </authorList>
    </citation>
    <scope>IDENTIFICATION</scope>
</reference>
<dbReference type="EnsemblPlants" id="evm.model.01.2226">
    <property type="protein sequence ID" value="cds.evm.model.01.2226"/>
    <property type="gene ID" value="evm.TU.01.2226"/>
</dbReference>
<dbReference type="Proteomes" id="UP000596661">
    <property type="component" value="Chromosome 1"/>
</dbReference>
<dbReference type="InterPro" id="IPR052929">
    <property type="entry name" value="RNase_H-like_EbsB-rel"/>
</dbReference>
<dbReference type="Pfam" id="PF13456">
    <property type="entry name" value="RVT_3"/>
    <property type="match status" value="1"/>
</dbReference>
<dbReference type="GO" id="GO:0003676">
    <property type="term" value="F:nucleic acid binding"/>
    <property type="evidence" value="ECO:0007669"/>
    <property type="project" value="InterPro"/>
</dbReference>
<reference evidence="3" key="1">
    <citation type="submission" date="2018-11" db="EMBL/GenBank/DDBJ databases">
        <authorList>
            <person name="Grassa J C."/>
        </authorList>
    </citation>
    <scope>NUCLEOTIDE SEQUENCE [LARGE SCALE GENOMIC DNA]</scope>
</reference>
<dbReference type="AlphaFoldDB" id="A0A803NKA8"/>
<protein>
    <recommendedName>
        <fullName evidence="2">RNase H type-1 domain-containing protein</fullName>
    </recommendedName>
</protein>
<dbReference type="InterPro" id="IPR044730">
    <property type="entry name" value="RNase_H-like_dom_plant"/>
</dbReference>
<dbReference type="EMBL" id="UZAU01000063">
    <property type="status" value="NOT_ANNOTATED_CDS"/>
    <property type="molecule type" value="Genomic_DNA"/>
</dbReference>
<dbReference type="PANTHER" id="PTHR47074">
    <property type="entry name" value="BNAC02G40300D PROTEIN"/>
    <property type="match status" value="1"/>
</dbReference>
<sequence>MWCIWSERNKEIHGTKPKSADIIHTFAASHLAQYHKATSQQPAATGAKFNNSNSQAHQGSPHAKTRPKWHPPEAGCFKLNVDAACDNAGAVIGFGALIRGHYGNVIAGLSKPFRGCFSPKEMEAAAFFPSVNWAIQHQLPIHIIETDALVVVNALNKTSSTRFVIPFYDLVDDISYLLFYFPGAKVSHAKKDANEAAHALAKFALRLDEDKILLGEIPSPISSVVINDSIF</sequence>
<evidence type="ECO:0000256" key="1">
    <source>
        <dbReference type="SAM" id="MobiDB-lite"/>
    </source>
</evidence>
<name>A0A803NKA8_CANSA</name>
<dbReference type="InterPro" id="IPR036397">
    <property type="entry name" value="RNaseH_sf"/>
</dbReference>
<dbReference type="SUPFAM" id="SSF53098">
    <property type="entry name" value="Ribonuclease H-like"/>
    <property type="match status" value="1"/>
</dbReference>
<feature type="region of interest" description="Disordered" evidence="1">
    <location>
        <begin position="42"/>
        <end position="69"/>
    </location>
</feature>
<feature type="domain" description="RNase H type-1" evidence="2">
    <location>
        <begin position="80"/>
        <end position="204"/>
    </location>
</feature>
<evidence type="ECO:0000313" key="4">
    <source>
        <dbReference type="Proteomes" id="UP000596661"/>
    </source>
</evidence>
<organism evidence="3 4">
    <name type="scientific">Cannabis sativa</name>
    <name type="common">Hemp</name>
    <name type="synonym">Marijuana</name>
    <dbReference type="NCBI Taxonomy" id="3483"/>
    <lineage>
        <taxon>Eukaryota</taxon>
        <taxon>Viridiplantae</taxon>
        <taxon>Streptophyta</taxon>
        <taxon>Embryophyta</taxon>
        <taxon>Tracheophyta</taxon>
        <taxon>Spermatophyta</taxon>
        <taxon>Magnoliopsida</taxon>
        <taxon>eudicotyledons</taxon>
        <taxon>Gunneridae</taxon>
        <taxon>Pentapetalae</taxon>
        <taxon>rosids</taxon>
        <taxon>fabids</taxon>
        <taxon>Rosales</taxon>
        <taxon>Cannabaceae</taxon>
        <taxon>Cannabis</taxon>
    </lineage>
</organism>
<dbReference type="CDD" id="cd06222">
    <property type="entry name" value="RNase_H_like"/>
    <property type="match status" value="1"/>
</dbReference>
<evidence type="ECO:0000313" key="3">
    <source>
        <dbReference type="EnsemblPlants" id="cds.evm.model.01.2226"/>
    </source>
</evidence>
<accession>A0A803NKA8</accession>
<dbReference type="GO" id="GO:0004523">
    <property type="term" value="F:RNA-DNA hybrid ribonuclease activity"/>
    <property type="evidence" value="ECO:0007669"/>
    <property type="project" value="InterPro"/>
</dbReference>